<evidence type="ECO:0000313" key="2">
    <source>
        <dbReference type="Proteomes" id="UP001499895"/>
    </source>
</evidence>
<dbReference type="EMBL" id="BAAAHB010000015">
    <property type="protein sequence ID" value="GAA0457940.1"/>
    <property type="molecule type" value="Genomic_DNA"/>
</dbReference>
<sequence length="64" mass="7049">MRATVLTPEGAPLPEVAATRGRRAGVLLRGRLGGETLRAVREYARRTGADFLSLRPRRPRPGLR</sequence>
<proteinExistence type="predicted"/>
<keyword evidence="2" id="KW-1185">Reference proteome</keyword>
<dbReference type="Proteomes" id="UP001499895">
    <property type="component" value="Unassembled WGS sequence"/>
</dbReference>
<gene>
    <name evidence="1" type="ORF">GCM10009544_20650</name>
</gene>
<organism evidence="1 2">
    <name type="scientific">Streptomyces stramineus</name>
    <dbReference type="NCBI Taxonomy" id="173861"/>
    <lineage>
        <taxon>Bacteria</taxon>
        <taxon>Bacillati</taxon>
        <taxon>Actinomycetota</taxon>
        <taxon>Actinomycetes</taxon>
        <taxon>Kitasatosporales</taxon>
        <taxon>Streptomycetaceae</taxon>
        <taxon>Streptomyces</taxon>
    </lineage>
</organism>
<reference evidence="1 2" key="1">
    <citation type="journal article" date="2019" name="Int. J. Syst. Evol. Microbiol.">
        <title>The Global Catalogue of Microorganisms (GCM) 10K type strain sequencing project: providing services to taxonomists for standard genome sequencing and annotation.</title>
        <authorList>
            <consortium name="The Broad Institute Genomics Platform"/>
            <consortium name="The Broad Institute Genome Sequencing Center for Infectious Disease"/>
            <person name="Wu L."/>
            <person name="Ma J."/>
        </authorList>
    </citation>
    <scope>NUCLEOTIDE SEQUENCE [LARGE SCALE GENOMIC DNA]</scope>
    <source>
        <strain evidence="1 2">JCM 10649</strain>
    </source>
</reference>
<accession>A0ABN0ZSY8</accession>
<evidence type="ECO:0000313" key="1">
    <source>
        <dbReference type="EMBL" id="GAA0457940.1"/>
    </source>
</evidence>
<name>A0ABN0ZSY8_9ACTN</name>
<comment type="caution">
    <text evidence="1">The sequence shown here is derived from an EMBL/GenBank/DDBJ whole genome shotgun (WGS) entry which is preliminary data.</text>
</comment>
<protein>
    <submittedName>
        <fullName evidence="1">Uncharacterized protein</fullName>
    </submittedName>
</protein>